<dbReference type="AlphaFoldDB" id="A0A077WMN4"/>
<dbReference type="GO" id="GO:0017069">
    <property type="term" value="F:snRNA binding"/>
    <property type="evidence" value="ECO:0007669"/>
    <property type="project" value="TreeGrafter"/>
</dbReference>
<name>A0A077WMN4_9FUNG</name>
<dbReference type="InterPro" id="IPR036397">
    <property type="entry name" value="RNaseH_sf"/>
</dbReference>
<dbReference type="Pfam" id="PF04857">
    <property type="entry name" value="CAF1"/>
    <property type="match status" value="1"/>
</dbReference>
<dbReference type="GO" id="GO:0000175">
    <property type="term" value="F:3'-5'-RNA exonuclease activity"/>
    <property type="evidence" value="ECO:0007669"/>
    <property type="project" value="TreeGrafter"/>
</dbReference>
<gene>
    <name evidence="3" type="ORF">LRAMOSA09991</name>
</gene>
<dbReference type="EMBL" id="LK023326">
    <property type="protein sequence ID" value="CDS08630.1"/>
    <property type="molecule type" value="Genomic_DNA"/>
</dbReference>
<feature type="region of interest" description="Disordered" evidence="2">
    <location>
        <begin position="560"/>
        <end position="599"/>
    </location>
</feature>
<evidence type="ECO:0000313" key="3">
    <source>
        <dbReference type="EMBL" id="CDS08630.1"/>
    </source>
</evidence>
<evidence type="ECO:0000256" key="1">
    <source>
        <dbReference type="ARBA" id="ARBA00008372"/>
    </source>
</evidence>
<dbReference type="InterPro" id="IPR036867">
    <property type="entry name" value="R3H_dom_sf"/>
</dbReference>
<dbReference type="InterPro" id="IPR006941">
    <property type="entry name" value="RNase_CAF1"/>
</dbReference>
<evidence type="ECO:0000256" key="2">
    <source>
        <dbReference type="SAM" id="MobiDB-lite"/>
    </source>
</evidence>
<dbReference type="GO" id="GO:0015030">
    <property type="term" value="C:Cajal body"/>
    <property type="evidence" value="ECO:0007669"/>
    <property type="project" value="TreeGrafter"/>
</dbReference>
<proteinExistence type="inferred from homology"/>
<dbReference type="PANTHER" id="PTHR15092">
    <property type="entry name" value="POLY A -SPECIFIC RIBONUCLEASE/TARGET OF EGR1, MEMBER 1"/>
    <property type="match status" value="1"/>
</dbReference>
<dbReference type="InterPro" id="IPR012337">
    <property type="entry name" value="RNaseH-like_sf"/>
</dbReference>
<organism evidence="3">
    <name type="scientific">Lichtheimia ramosa</name>
    <dbReference type="NCBI Taxonomy" id="688394"/>
    <lineage>
        <taxon>Eukaryota</taxon>
        <taxon>Fungi</taxon>
        <taxon>Fungi incertae sedis</taxon>
        <taxon>Mucoromycota</taxon>
        <taxon>Mucoromycotina</taxon>
        <taxon>Mucoromycetes</taxon>
        <taxon>Mucorales</taxon>
        <taxon>Lichtheimiaceae</taxon>
        <taxon>Lichtheimia</taxon>
    </lineage>
</organism>
<feature type="compositionally biased region" description="Polar residues" evidence="2">
    <location>
        <begin position="564"/>
        <end position="575"/>
    </location>
</feature>
<comment type="similarity">
    <text evidence="1">Belongs to the CAF1 family.</text>
</comment>
<dbReference type="PANTHER" id="PTHR15092:SF37">
    <property type="entry name" value="TARGET OF EGR1 PROTEIN 1"/>
    <property type="match status" value="1"/>
</dbReference>
<reference evidence="3" key="1">
    <citation type="journal article" date="2014" name="Genome Announc.">
        <title>De novo whole-genome sequence and genome annotation of Lichtheimia ramosa.</title>
        <authorList>
            <person name="Linde J."/>
            <person name="Schwartze V."/>
            <person name="Binder U."/>
            <person name="Lass-Florl C."/>
            <person name="Voigt K."/>
            <person name="Horn F."/>
        </authorList>
    </citation>
    <scope>NUCLEOTIDE SEQUENCE</scope>
    <source>
        <strain evidence="3">JMRC FSU:6197</strain>
    </source>
</reference>
<feature type="compositionally biased region" description="Polar residues" evidence="2">
    <location>
        <begin position="583"/>
        <end position="599"/>
    </location>
</feature>
<dbReference type="GO" id="GO:0034472">
    <property type="term" value="P:snRNA 3'-end processing"/>
    <property type="evidence" value="ECO:0007669"/>
    <property type="project" value="TreeGrafter"/>
</dbReference>
<dbReference type="InterPro" id="IPR051181">
    <property type="entry name" value="CAF1_poly(A)_ribonucleases"/>
</dbReference>
<dbReference type="Gene3D" id="3.30.1370.50">
    <property type="entry name" value="R3H-like domain"/>
    <property type="match status" value="1"/>
</dbReference>
<accession>A0A077WMN4</accession>
<dbReference type="OrthoDB" id="1432093at2759"/>
<dbReference type="SUPFAM" id="SSF53098">
    <property type="entry name" value="Ribonuclease H-like"/>
    <property type="match status" value="1"/>
</dbReference>
<dbReference type="Gene3D" id="3.30.420.10">
    <property type="entry name" value="Ribonuclease H-like superfamily/Ribonuclease H"/>
    <property type="match status" value="1"/>
</dbReference>
<protein>
    <submittedName>
        <fullName evidence="3">Uncharacterized protein</fullName>
    </submittedName>
</protein>
<sequence length="599" mass="69458">MEILKQDFVRSLPEVKKALLEADCISIDAEFTGLMTSGYHFQHADDMNDRYLKMRQAAKEFSIIQYGVCAFKKVDDRHYVAKPFNFFIFGGDTEGMTSQRTFLSNASSLQFLREHKFDFNKLIDGGIPFYNYSETGIESKGYRGTTRTVINRQNHIDLDSLTKPQKKFLQTTRSNIDHWLQHGKARSPLLVQTNNSFIRRLLHQELQHPRYNGFLVAKSRDTKHMQIFKLSAEEKRDKTRRVYIKNELNFRVIIELIKSAECPVIVHNGVLDLCHTVDQFWQYLPEHLHEFKEIVTDMWPNIVDTKYMAEFHPRLKRCFDTTALLPLYNTIHDEMVASDIRIEMASGYERYTHDSESQHEAGFDAYMTGTIYLGFVRYIQESEGKLIHDLNTRHVAYHFIHLAKDKKEKEDDKEAVEDKSENKNPFLASTLTPYYNRLYQMKSDYPYLDLTGPEPTPEYDEPPNRLYLTGIPSGMLDVSIEALYPKLVPLDIYWVNSNNAWIVVKYESNLPHVKEGKLGEEAIKHFLKGGEHEDAGSLLHITPEAANMELLSYRKWRTDPRFQSKPTANDSTPAENDTEKPTDTTTAVPESTTCTSDIE</sequence>